<feature type="coiled-coil region" evidence="1">
    <location>
        <begin position="45"/>
        <end position="79"/>
    </location>
</feature>
<evidence type="ECO:0000256" key="1">
    <source>
        <dbReference type="SAM" id="Coils"/>
    </source>
</evidence>
<reference evidence="4 5" key="1">
    <citation type="submission" date="2019-04" db="EMBL/GenBank/DDBJ databases">
        <title>Isachenkonia alkalipeptolytica gen. nov. sp. nov. a new anaerobic, alkiliphilic organothrophic bacterium capable to reduce synthesized ferrihydrite isolated from a soda lake.</title>
        <authorList>
            <person name="Toshchakov S.V."/>
            <person name="Zavarzina D.G."/>
            <person name="Zhilina T.N."/>
            <person name="Kostrikina N.A."/>
            <person name="Kublanov I.V."/>
        </authorList>
    </citation>
    <scope>NUCLEOTIDE SEQUENCE [LARGE SCALE GENOMIC DNA]</scope>
    <source>
        <strain evidence="4 5">Z-1701</strain>
    </source>
</reference>
<evidence type="ECO:0000313" key="4">
    <source>
        <dbReference type="EMBL" id="NBG88901.1"/>
    </source>
</evidence>
<proteinExistence type="predicted"/>
<evidence type="ECO:0000256" key="2">
    <source>
        <dbReference type="SAM" id="MobiDB-lite"/>
    </source>
</evidence>
<dbReference type="Pfam" id="PF04977">
    <property type="entry name" value="DivIC"/>
    <property type="match status" value="1"/>
</dbReference>
<feature type="compositionally biased region" description="Acidic residues" evidence="2">
    <location>
        <begin position="120"/>
        <end position="135"/>
    </location>
</feature>
<keyword evidence="3" id="KW-0472">Membrane</keyword>
<comment type="caution">
    <text evidence="4">The sequence shown here is derived from an EMBL/GenBank/DDBJ whole genome shotgun (WGS) entry which is preliminary data.</text>
</comment>
<dbReference type="AlphaFoldDB" id="A0AA44BFW2"/>
<dbReference type="EMBL" id="SUMG01000013">
    <property type="protein sequence ID" value="NBG88901.1"/>
    <property type="molecule type" value="Genomic_DNA"/>
</dbReference>
<keyword evidence="3" id="KW-0812">Transmembrane</keyword>
<sequence length="157" mass="18463">MAKKREKRAYRVKKKRKKIGFWTKLVVVVIVGYFAVAFFQQSVERRELDAEIESLQQEKAEIEERIQGMEEVLEKGDSDEAIERLARENLIMKKPGERVYVMDTNNSLSRELRERREQREEEEGFDGENSEEETIHEEGLEEDRPGEEAEDGEEQGP</sequence>
<gene>
    <name evidence="4" type="ORF">ISALK_10350</name>
</gene>
<feature type="transmembrane region" description="Helical" evidence="3">
    <location>
        <begin position="21"/>
        <end position="39"/>
    </location>
</feature>
<dbReference type="InterPro" id="IPR007060">
    <property type="entry name" value="FtsL/DivIC"/>
</dbReference>
<evidence type="ECO:0000256" key="3">
    <source>
        <dbReference type="SAM" id="Phobius"/>
    </source>
</evidence>
<keyword evidence="1" id="KW-0175">Coiled coil</keyword>
<dbReference type="RefSeq" id="WP_160722012.1">
    <property type="nucleotide sequence ID" value="NZ_SUMG01000013.1"/>
</dbReference>
<organism evidence="4 5">
    <name type="scientific">Isachenkonia alkalipeptolytica</name>
    <dbReference type="NCBI Taxonomy" id="2565777"/>
    <lineage>
        <taxon>Bacteria</taxon>
        <taxon>Bacillati</taxon>
        <taxon>Bacillota</taxon>
        <taxon>Clostridia</taxon>
        <taxon>Eubacteriales</taxon>
        <taxon>Clostridiaceae</taxon>
        <taxon>Isachenkonia</taxon>
    </lineage>
</organism>
<accession>A0AA44BFW2</accession>
<evidence type="ECO:0000313" key="5">
    <source>
        <dbReference type="Proteomes" id="UP000449710"/>
    </source>
</evidence>
<keyword evidence="5" id="KW-1185">Reference proteome</keyword>
<feature type="compositionally biased region" description="Acidic residues" evidence="2">
    <location>
        <begin position="148"/>
        <end position="157"/>
    </location>
</feature>
<feature type="region of interest" description="Disordered" evidence="2">
    <location>
        <begin position="102"/>
        <end position="157"/>
    </location>
</feature>
<protein>
    <submittedName>
        <fullName evidence="4">Septum formation initiator family protein</fullName>
    </submittedName>
</protein>
<keyword evidence="3" id="KW-1133">Transmembrane helix</keyword>
<name>A0AA44BFW2_9CLOT</name>
<feature type="compositionally biased region" description="Basic and acidic residues" evidence="2">
    <location>
        <begin position="136"/>
        <end position="147"/>
    </location>
</feature>
<dbReference type="Proteomes" id="UP000449710">
    <property type="component" value="Unassembled WGS sequence"/>
</dbReference>
<feature type="compositionally biased region" description="Basic and acidic residues" evidence="2">
    <location>
        <begin position="110"/>
        <end position="119"/>
    </location>
</feature>